<protein>
    <submittedName>
        <fullName evidence="2">Uncharacterized protein</fullName>
    </submittedName>
</protein>
<dbReference type="AlphaFoldDB" id="A0A179UNP8"/>
<keyword evidence="3" id="KW-1185">Reference proteome</keyword>
<dbReference type="OrthoDB" id="4190898at2759"/>
<evidence type="ECO:0000313" key="3">
    <source>
        <dbReference type="Proteomes" id="UP000002038"/>
    </source>
</evidence>
<dbReference type="RefSeq" id="XP_031578913.1">
    <property type="nucleotide sequence ID" value="XM_031725017.1"/>
</dbReference>
<sequence length="135" mass="14238">MLQKSMHAVEEATVPRIKLFSESSLNDHTGSYITVLVEGGGGITTAAEGAGNEPDTDKPASRRNNTSLQGTATTAAAARDAGEGGDVTMRVMLPQLIDTAVSVSNLAFLTVMEAAAAPQRHLITRKHQNKSFIVF</sequence>
<accession>A0A179UNP8</accession>
<dbReference type="VEuPathDB" id="FungiDB:BDBG_17253"/>
<reference evidence="3" key="1">
    <citation type="journal article" date="2015" name="PLoS Genet.">
        <title>The dynamic genome and transcriptome of the human fungal pathogen Blastomyces and close relative Emmonsia.</title>
        <authorList>
            <person name="Munoz J.F."/>
            <person name="Gauthier G.M."/>
            <person name="Desjardins C.A."/>
            <person name="Gallo J.E."/>
            <person name="Holder J."/>
            <person name="Sullivan T.D."/>
            <person name="Marty A.J."/>
            <person name="Carmen J.C."/>
            <person name="Chen Z."/>
            <person name="Ding L."/>
            <person name="Gujja S."/>
            <person name="Magrini V."/>
            <person name="Misas E."/>
            <person name="Mitreva M."/>
            <person name="Priest M."/>
            <person name="Saif S."/>
            <person name="Whiston E.A."/>
            <person name="Young S."/>
            <person name="Zeng Q."/>
            <person name="Goldman W.E."/>
            <person name="Mardis E.R."/>
            <person name="Taylor J.W."/>
            <person name="McEwen J.G."/>
            <person name="Clay O.K."/>
            <person name="Klein B.S."/>
            <person name="Cuomo C.A."/>
        </authorList>
    </citation>
    <scope>NUCLEOTIDE SEQUENCE [LARGE SCALE GENOMIC DNA]</scope>
    <source>
        <strain evidence="3">SLH14081</strain>
    </source>
</reference>
<name>A0A179UNP8_BLAGS</name>
<gene>
    <name evidence="2" type="ORF">BDBG_17253</name>
</gene>
<dbReference type="EMBL" id="GG657458">
    <property type="protein sequence ID" value="OAT09604.1"/>
    <property type="molecule type" value="Genomic_DNA"/>
</dbReference>
<feature type="region of interest" description="Disordered" evidence="1">
    <location>
        <begin position="43"/>
        <end position="84"/>
    </location>
</feature>
<dbReference type="GeneID" id="42529033"/>
<evidence type="ECO:0000256" key="1">
    <source>
        <dbReference type="SAM" id="MobiDB-lite"/>
    </source>
</evidence>
<organism evidence="2 3">
    <name type="scientific">Blastomyces gilchristii (strain SLH14081)</name>
    <name type="common">Blastomyces dermatitidis</name>
    <dbReference type="NCBI Taxonomy" id="559298"/>
    <lineage>
        <taxon>Eukaryota</taxon>
        <taxon>Fungi</taxon>
        <taxon>Dikarya</taxon>
        <taxon>Ascomycota</taxon>
        <taxon>Pezizomycotina</taxon>
        <taxon>Eurotiomycetes</taxon>
        <taxon>Eurotiomycetidae</taxon>
        <taxon>Onygenales</taxon>
        <taxon>Ajellomycetaceae</taxon>
        <taxon>Blastomyces</taxon>
    </lineage>
</organism>
<dbReference type="KEGG" id="bgh:BDBG_17253"/>
<dbReference type="Proteomes" id="UP000002038">
    <property type="component" value="Unassembled WGS sequence"/>
</dbReference>
<proteinExistence type="predicted"/>
<evidence type="ECO:0000313" key="2">
    <source>
        <dbReference type="EMBL" id="OAT09604.1"/>
    </source>
</evidence>